<evidence type="ECO:0000313" key="1">
    <source>
        <dbReference type="Proteomes" id="UP000887579"/>
    </source>
</evidence>
<evidence type="ECO:0000313" key="2">
    <source>
        <dbReference type="WBParaSite" id="ES5_v2.g29951.t1"/>
    </source>
</evidence>
<name>A0AC34GJU9_9BILA</name>
<reference evidence="2" key="1">
    <citation type="submission" date="2022-11" db="UniProtKB">
        <authorList>
            <consortium name="WormBaseParasite"/>
        </authorList>
    </citation>
    <scope>IDENTIFICATION</scope>
</reference>
<sequence length="156" mass="17700">MAASSYILSVFIFFITVIFVAAAAAVNSTGFLRIRESRLYADEFSTIQTSNSPDCARQCLYYYNECIGFDFYEENGTCVLYENLRKIIYEPNQCDTFIRDFGKEQEQSVSKFVSALAVWDQLTFFATYGTSSYQSACPKNFEDDLTSCKTEISVSS</sequence>
<proteinExistence type="predicted"/>
<accession>A0AC34GJU9</accession>
<dbReference type="WBParaSite" id="ES5_v2.g29951.t1">
    <property type="protein sequence ID" value="ES5_v2.g29951.t1"/>
    <property type="gene ID" value="ES5_v2.g29951"/>
</dbReference>
<organism evidence="1 2">
    <name type="scientific">Panagrolaimus sp. ES5</name>
    <dbReference type="NCBI Taxonomy" id="591445"/>
    <lineage>
        <taxon>Eukaryota</taxon>
        <taxon>Metazoa</taxon>
        <taxon>Ecdysozoa</taxon>
        <taxon>Nematoda</taxon>
        <taxon>Chromadorea</taxon>
        <taxon>Rhabditida</taxon>
        <taxon>Tylenchina</taxon>
        <taxon>Panagrolaimomorpha</taxon>
        <taxon>Panagrolaimoidea</taxon>
        <taxon>Panagrolaimidae</taxon>
        <taxon>Panagrolaimus</taxon>
    </lineage>
</organism>
<dbReference type="Proteomes" id="UP000887579">
    <property type="component" value="Unplaced"/>
</dbReference>
<protein>
    <submittedName>
        <fullName evidence="2">Apple domain-containing protein</fullName>
    </submittedName>
</protein>